<evidence type="ECO:0000313" key="3">
    <source>
        <dbReference type="Proteomes" id="UP001152622"/>
    </source>
</evidence>
<dbReference type="Proteomes" id="UP001152622">
    <property type="component" value="Chromosome 2"/>
</dbReference>
<comment type="caution">
    <text evidence="2">The sequence shown here is derived from an EMBL/GenBank/DDBJ whole genome shotgun (WGS) entry which is preliminary data.</text>
</comment>
<evidence type="ECO:0000313" key="2">
    <source>
        <dbReference type="EMBL" id="KAJ8376608.1"/>
    </source>
</evidence>
<reference evidence="2" key="1">
    <citation type="journal article" date="2023" name="Science">
        <title>Genome structures resolve the early diversification of teleost fishes.</title>
        <authorList>
            <person name="Parey E."/>
            <person name="Louis A."/>
            <person name="Montfort J."/>
            <person name="Bouchez O."/>
            <person name="Roques C."/>
            <person name="Iampietro C."/>
            <person name="Lluch J."/>
            <person name="Castinel A."/>
            <person name="Donnadieu C."/>
            <person name="Desvignes T."/>
            <person name="Floi Bucao C."/>
            <person name="Jouanno E."/>
            <person name="Wen M."/>
            <person name="Mejri S."/>
            <person name="Dirks R."/>
            <person name="Jansen H."/>
            <person name="Henkel C."/>
            <person name="Chen W.J."/>
            <person name="Zahm M."/>
            <person name="Cabau C."/>
            <person name="Klopp C."/>
            <person name="Thompson A.W."/>
            <person name="Robinson-Rechavi M."/>
            <person name="Braasch I."/>
            <person name="Lecointre G."/>
            <person name="Bobe J."/>
            <person name="Postlethwait J.H."/>
            <person name="Berthelot C."/>
            <person name="Roest Crollius H."/>
            <person name="Guiguen Y."/>
        </authorList>
    </citation>
    <scope>NUCLEOTIDE SEQUENCE</scope>
    <source>
        <strain evidence="2">WJC10195</strain>
    </source>
</reference>
<name>A0A9Q1JBD5_SYNKA</name>
<feature type="region of interest" description="Disordered" evidence="1">
    <location>
        <begin position="1"/>
        <end position="56"/>
    </location>
</feature>
<keyword evidence="3" id="KW-1185">Reference proteome</keyword>
<dbReference type="EMBL" id="JAINUF010000002">
    <property type="protein sequence ID" value="KAJ8376608.1"/>
    <property type="molecule type" value="Genomic_DNA"/>
</dbReference>
<gene>
    <name evidence="2" type="ORF">SKAU_G00071880</name>
</gene>
<accession>A0A9Q1JBD5</accession>
<evidence type="ECO:0000256" key="1">
    <source>
        <dbReference type="SAM" id="MobiDB-lite"/>
    </source>
</evidence>
<protein>
    <submittedName>
        <fullName evidence="2">Uncharacterized protein</fullName>
    </submittedName>
</protein>
<organism evidence="2 3">
    <name type="scientific">Synaphobranchus kaupii</name>
    <name type="common">Kaup's arrowtooth eel</name>
    <dbReference type="NCBI Taxonomy" id="118154"/>
    <lineage>
        <taxon>Eukaryota</taxon>
        <taxon>Metazoa</taxon>
        <taxon>Chordata</taxon>
        <taxon>Craniata</taxon>
        <taxon>Vertebrata</taxon>
        <taxon>Euteleostomi</taxon>
        <taxon>Actinopterygii</taxon>
        <taxon>Neopterygii</taxon>
        <taxon>Teleostei</taxon>
        <taxon>Anguilliformes</taxon>
        <taxon>Synaphobranchidae</taxon>
        <taxon>Synaphobranchus</taxon>
    </lineage>
</organism>
<proteinExistence type="predicted"/>
<sequence length="75" mass="8128">MRAQLSPDEVNSRDNLSYSTCEGPGRRSGPALPSSQERRRAFPRSGGADRKTAAKPRSVLHYVGVAIATCRVISK</sequence>
<dbReference type="AlphaFoldDB" id="A0A9Q1JBD5"/>